<reference evidence="2 3" key="1">
    <citation type="submission" date="2017-06" db="EMBL/GenBank/DDBJ databases">
        <title>Hymenobacter amundsenii sp. nov. isolated from regoliths in Antarctica.</title>
        <authorList>
            <person name="Sedlacek I."/>
            <person name="Kralova S."/>
            <person name="Pantucek R."/>
            <person name="Svec P."/>
            <person name="Holochova P."/>
            <person name="Stankova E."/>
            <person name="Vrbovska V."/>
            <person name="Busse H.-J."/>
        </authorList>
    </citation>
    <scope>NUCLEOTIDE SEQUENCE [LARGE SCALE GENOMIC DNA]</scope>
    <source>
        <strain evidence="2 3">CCM 8682</strain>
    </source>
</reference>
<dbReference type="Proteomes" id="UP000197277">
    <property type="component" value="Unassembled WGS sequence"/>
</dbReference>
<dbReference type="OrthoDB" id="893781at2"/>
<accession>A0A246FK96</accession>
<keyword evidence="3" id="KW-1185">Reference proteome</keyword>
<gene>
    <name evidence="2" type="ORF">CDA63_11320</name>
</gene>
<dbReference type="AlphaFoldDB" id="A0A246FK96"/>
<proteinExistence type="predicted"/>
<evidence type="ECO:0000256" key="1">
    <source>
        <dbReference type="SAM" id="MobiDB-lite"/>
    </source>
</evidence>
<comment type="caution">
    <text evidence="2">The sequence shown here is derived from an EMBL/GenBank/DDBJ whole genome shotgun (WGS) entry which is preliminary data.</text>
</comment>
<organism evidence="2 3">
    <name type="scientific">Hymenobacter amundsenii</name>
    <dbReference type="NCBI Taxonomy" id="2006685"/>
    <lineage>
        <taxon>Bacteria</taxon>
        <taxon>Pseudomonadati</taxon>
        <taxon>Bacteroidota</taxon>
        <taxon>Cytophagia</taxon>
        <taxon>Cytophagales</taxon>
        <taxon>Hymenobacteraceae</taxon>
        <taxon>Hymenobacter</taxon>
    </lineage>
</organism>
<name>A0A246FK96_9BACT</name>
<evidence type="ECO:0000313" key="2">
    <source>
        <dbReference type="EMBL" id="OWP62968.1"/>
    </source>
</evidence>
<sequence length="108" mass="12006">MATVPDPNHVRVPVQLSAEALHQALTELDAKIRTLHQRAHATVAGTTATYQQHAEALEAKRARLLDKLHQTTASSTEKQTAPSTETTGVWDEIRRGVENLRHDLRDLL</sequence>
<protein>
    <submittedName>
        <fullName evidence="2">Uncharacterized protein</fullName>
    </submittedName>
</protein>
<dbReference type="EMBL" id="NIRR01000017">
    <property type="protein sequence ID" value="OWP62968.1"/>
    <property type="molecule type" value="Genomic_DNA"/>
</dbReference>
<feature type="region of interest" description="Disordered" evidence="1">
    <location>
        <begin position="71"/>
        <end position="90"/>
    </location>
</feature>
<dbReference type="RefSeq" id="WP_088464569.1">
    <property type="nucleotide sequence ID" value="NZ_NIRR01000017.1"/>
</dbReference>
<feature type="compositionally biased region" description="Polar residues" evidence="1">
    <location>
        <begin position="71"/>
        <end position="87"/>
    </location>
</feature>
<evidence type="ECO:0000313" key="3">
    <source>
        <dbReference type="Proteomes" id="UP000197277"/>
    </source>
</evidence>